<accession>A0A133UIR6</accession>
<feature type="non-terminal residue" evidence="1">
    <location>
        <position position="1"/>
    </location>
</feature>
<evidence type="ECO:0000313" key="1">
    <source>
        <dbReference type="EMBL" id="KXA94094.1"/>
    </source>
</evidence>
<name>A0A133UIR6_9EURY</name>
<protein>
    <submittedName>
        <fullName evidence="1">Uncharacterized protein</fullName>
    </submittedName>
</protein>
<gene>
    <name evidence="1" type="ORF">AKJ36_03470</name>
</gene>
<dbReference type="AlphaFoldDB" id="A0A133UIR6"/>
<proteinExistence type="predicted"/>
<reference evidence="1 2" key="1">
    <citation type="journal article" date="2016" name="Sci. Rep.">
        <title>Metabolic traits of an uncultured archaeal lineage -MSBL1- from brine pools of the Red Sea.</title>
        <authorList>
            <person name="Mwirichia R."/>
            <person name="Alam I."/>
            <person name="Rashid M."/>
            <person name="Vinu M."/>
            <person name="Ba-Alawi W."/>
            <person name="Anthony Kamau A."/>
            <person name="Kamanda Ngugi D."/>
            <person name="Goker M."/>
            <person name="Klenk H.P."/>
            <person name="Bajic V."/>
            <person name="Stingl U."/>
        </authorList>
    </citation>
    <scope>NUCLEOTIDE SEQUENCE [LARGE SCALE GENOMIC DNA]</scope>
    <source>
        <strain evidence="1">SCGC-AAA259I07</strain>
    </source>
</reference>
<evidence type="ECO:0000313" key="2">
    <source>
        <dbReference type="Proteomes" id="UP000070155"/>
    </source>
</evidence>
<organism evidence="1 2">
    <name type="scientific">candidate division MSBL1 archaeon SCGC-AAA259I07</name>
    <dbReference type="NCBI Taxonomy" id="1698266"/>
    <lineage>
        <taxon>Archaea</taxon>
        <taxon>Methanobacteriati</taxon>
        <taxon>Methanobacteriota</taxon>
        <taxon>candidate division MSBL1</taxon>
    </lineage>
</organism>
<dbReference type="Proteomes" id="UP000070155">
    <property type="component" value="Unassembled WGS sequence"/>
</dbReference>
<keyword evidence="2" id="KW-1185">Reference proteome</keyword>
<sequence>TYQGLDPREIYQDGEFMGFRRVSKSVYDPPCSSLMGLLERLDGLEKQDSFSALKSIFLHCWDPDTVERQLIYEYLIEDLLSWFKGSKTSDSFLAEVKGEEGVEEKVNKQLETDDWRDFIERADNIKFAYVIPFGFEAVKGTEELILLHKFERWLGDVEEGVYDEPGWNGFEGKKGLRKVIRRIESANQRGEGARDIDPVTSDITDIDLHQPWTLEDLWKHHPRGEEKKFYEEILEVIEKAEERTRKKSD</sequence>
<comment type="caution">
    <text evidence="1">The sequence shown here is derived from an EMBL/GenBank/DDBJ whole genome shotgun (WGS) entry which is preliminary data.</text>
</comment>
<dbReference type="EMBL" id="LHXQ01000073">
    <property type="protein sequence ID" value="KXA94094.1"/>
    <property type="molecule type" value="Genomic_DNA"/>
</dbReference>